<dbReference type="InterPro" id="IPR013216">
    <property type="entry name" value="Methyltransf_11"/>
</dbReference>
<feature type="domain" description="Methyltransferase type 11" evidence="1">
    <location>
        <begin position="157"/>
        <end position="205"/>
    </location>
</feature>
<dbReference type="Gene3D" id="3.40.50.150">
    <property type="entry name" value="Vaccinia Virus protein VP39"/>
    <property type="match status" value="1"/>
</dbReference>
<dbReference type="EMBL" id="JADIJS010000004">
    <property type="protein sequence ID" value="MBO1041457.1"/>
    <property type="molecule type" value="Genomic_DNA"/>
</dbReference>
<sequence>MAGIKTLVNANALDFNEAGYLEANPDVAVAVKQGQLESAKYHFDIIGHMEKRKMVDRNRVISVKADKLKRFEPYIKWDYEPTRLPNGGINCLPDYLAEIAGVEHTDAVSQHEYIDSIEERILNEPHQLFLDAGAGFRPTYYTNVINLEIVPYTTTDVLGVLERMPFVDATFDYVISNAVLEHVRDPFSAAREITRVLKPGGKMFILVPFLQPYHGYPHHYYNMTKSGLANLFKEGVEIDSHTVPFFFHPVWVASWFFNSWADGLTEISRHAFENMTVKELMDFRVEDMGMPFVAELDENKQFELASGTYLIGTKK</sequence>
<dbReference type="SUPFAM" id="SSF53335">
    <property type="entry name" value="S-adenosyl-L-methionine-dependent methyltransferases"/>
    <property type="match status" value="1"/>
</dbReference>
<evidence type="ECO:0000313" key="2">
    <source>
        <dbReference type="EMBL" id="MBO1041457.1"/>
    </source>
</evidence>
<dbReference type="GO" id="GO:0008168">
    <property type="term" value="F:methyltransferase activity"/>
    <property type="evidence" value="ECO:0007669"/>
    <property type="project" value="UniProtKB-KW"/>
</dbReference>
<proteinExistence type="predicted"/>
<dbReference type="GO" id="GO:0032259">
    <property type="term" value="P:methylation"/>
    <property type="evidence" value="ECO:0007669"/>
    <property type="project" value="UniProtKB-KW"/>
</dbReference>
<protein>
    <submittedName>
        <fullName evidence="2">Class I SAM-dependent methyltransferase</fullName>
    </submittedName>
</protein>
<organism evidence="2 3">
    <name type="scientific">Brucella pituitosa</name>
    <dbReference type="NCBI Taxonomy" id="571256"/>
    <lineage>
        <taxon>Bacteria</taxon>
        <taxon>Pseudomonadati</taxon>
        <taxon>Pseudomonadota</taxon>
        <taxon>Alphaproteobacteria</taxon>
        <taxon>Hyphomicrobiales</taxon>
        <taxon>Brucellaceae</taxon>
        <taxon>Brucella/Ochrobactrum group</taxon>
        <taxon>Brucella</taxon>
    </lineage>
</organism>
<gene>
    <name evidence="2" type="ORF">IPV26_17470</name>
</gene>
<name>A0ABS3K3I1_9HYPH</name>
<dbReference type="CDD" id="cd02440">
    <property type="entry name" value="AdoMet_MTases"/>
    <property type="match status" value="1"/>
</dbReference>
<keyword evidence="3" id="KW-1185">Reference proteome</keyword>
<reference evidence="2 3" key="1">
    <citation type="submission" date="2020-10" db="EMBL/GenBank/DDBJ databases">
        <title>Genomic characterization of underground lake bacteria from Wind Cave National Park: Insight into the archetypical LuxI/LuxR and identification of LuxR solos.</title>
        <authorList>
            <person name="Wengert P.C."/>
            <person name="Savka M.A."/>
        </authorList>
    </citation>
    <scope>NUCLEOTIDE SEQUENCE [LARGE SCALE GENOMIC DNA]</scope>
    <source>
        <strain evidence="2 3">SD316</strain>
    </source>
</reference>
<comment type="caution">
    <text evidence="2">The sequence shown here is derived from an EMBL/GenBank/DDBJ whole genome shotgun (WGS) entry which is preliminary data.</text>
</comment>
<keyword evidence="2" id="KW-0808">Transferase</keyword>
<evidence type="ECO:0000313" key="3">
    <source>
        <dbReference type="Proteomes" id="UP000718278"/>
    </source>
</evidence>
<accession>A0ABS3K3I1</accession>
<dbReference type="RefSeq" id="WP_207489761.1">
    <property type="nucleotide sequence ID" value="NZ_JADIJS010000004.1"/>
</dbReference>
<dbReference type="InterPro" id="IPR029063">
    <property type="entry name" value="SAM-dependent_MTases_sf"/>
</dbReference>
<evidence type="ECO:0000259" key="1">
    <source>
        <dbReference type="Pfam" id="PF08241"/>
    </source>
</evidence>
<dbReference type="Pfam" id="PF08241">
    <property type="entry name" value="Methyltransf_11"/>
    <property type="match status" value="1"/>
</dbReference>
<dbReference type="Proteomes" id="UP000718278">
    <property type="component" value="Unassembled WGS sequence"/>
</dbReference>
<keyword evidence="2" id="KW-0489">Methyltransferase</keyword>